<dbReference type="InterPro" id="IPR015940">
    <property type="entry name" value="UBA"/>
</dbReference>
<dbReference type="AlphaFoldDB" id="A0AA88LBS2"/>
<dbReference type="SUPFAM" id="SSF46934">
    <property type="entry name" value="UBA-like"/>
    <property type="match status" value="1"/>
</dbReference>
<feature type="domain" description="UBA" evidence="1">
    <location>
        <begin position="3"/>
        <end position="31"/>
    </location>
</feature>
<reference evidence="2" key="1">
    <citation type="submission" date="2023-07" db="EMBL/GenBank/DDBJ databases">
        <title>Chromosome-level genome assembly of Artemia franciscana.</title>
        <authorList>
            <person name="Jo E."/>
        </authorList>
    </citation>
    <scope>NUCLEOTIDE SEQUENCE</scope>
    <source>
        <tissue evidence="2">Whole body</tissue>
    </source>
</reference>
<dbReference type="Proteomes" id="UP001187531">
    <property type="component" value="Unassembled WGS sequence"/>
</dbReference>
<sequence>MVVRTALFATQNQSVEAALEWLLENESEEDEEDSEAEAEPHKMVLVFNTSLGMGVGKVAAQVRDDLYVNNLV</sequence>
<accession>A0AA88LBS2</accession>
<name>A0AA88LBS2_ARTSF</name>
<dbReference type="Gene3D" id="1.10.8.10">
    <property type="entry name" value="DNA helicase RuvA subunit, C-terminal domain"/>
    <property type="match status" value="1"/>
</dbReference>
<evidence type="ECO:0000313" key="3">
    <source>
        <dbReference type="Proteomes" id="UP001187531"/>
    </source>
</evidence>
<dbReference type="InterPro" id="IPR023476">
    <property type="entry name" value="Pep_tRNA_hydro_II_dom_sf"/>
</dbReference>
<dbReference type="EMBL" id="JAVRJZ010000008">
    <property type="protein sequence ID" value="KAK2719621.1"/>
    <property type="molecule type" value="Genomic_DNA"/>
</dbReference>
<comment type="caution">
    <text evidence="2">The sequence shown here is derived from an EMBL/GenBank/DDBJ whole genome shotgun (WGS) entry which is preliminary data.</text>
</comment>
<protein>
    <recommendedName>
        <fullName evidence="1">UBA domain-containing protein</fullName>
    </recommendedName>
</protein>
<organism evidence="2 3">
    <name type="scientific">Artemia franciscana</name>
    <name type="common">Brine shrimp</name>
    <name type="synonym">Artemia sanfranciscana</name>
    <dbReference type="NCBI Taxonomy" id="6661"/>
    <lineage>
        <taxon>Eukaryota</taxon>
        <taxon>Metazoa</taxon>
        <taxon>Ecdysozoa</taxon>
        <taxon>Arthropoda</taxon>
        <taxon>Crustacea</taxon>
        <taxon>Branchiopoda</taxon>
        <taxon>Anostraca</taxon>
        <taxon>Artemiidae</taxon>
        <taxon>Artemia</taxon>
    </lineage>
</organism>
<evidence type="ECO:0000313" key="2">
    <source>
        <dbReference type="EMBL" id="KAK2719621.1"/>
    </source>
</evidence>
<keyword evidence="3" id="KW-1185">Reference proteome</keyword>
<proteinExistence type="predicted"/>
<evidence type="ECO:0000259" key="1">
    <source>
        <dbReference type="Pfam" id="PF22562"/>
    </source>
</evidence>
<gene>
    <name evidence="2" type="ORF">QYM36_005185</name>
</gene>
<dbReference type="Pfam" id="PF22562">
    <property type="entry name" value="UBA_7"/>
    <property type="match status" value="1"/>
</dbReference>
<dbReference type="SUPFAM" id="SSF102462">
    <property type="entry name" value="Peptidyl-tRNA hydrolase II"/>
    <property type="match status" value="1"/>
</dbReference>
<dbReference type="InterPro" id="IPR009060">
    <property type="entry name" value="UBA-like_sf"/>
</dbReference>